<proteinExistence type="predicted"/>
<evidence type="ECO:0000256" key="1">
    <source>
        <dbReference type="SAM" id="MobiDB-lite"/>
    </source>
</evidence>
<sequence length="32" mass="3721">MDRNSRALRERVNPGASASRRPRRTHFTPDGR</sequence>
<evidence type="ECO:0000313" key="2">
    <source>
        <dbReference type="EMBL" id="JAH58970.1"/>
    </source>
</evidence>
<accession>A0A0E9U1B2</accession>
<protein>
    <submittedName>
        <fullName evidence="2">Uncharacterized protein</fullName>
    </submittedName>
</protein>
<name>A0A0E9U1B2_ANGAN</name>
<feature type="compositionally biased region" description="Basic and acidic residues" evidence="1">
    <location>
        <begin position="1"/>
        <end position="12"/>
    </location>
</feature>
<organism evidence="2">
    <name type="scientific">Anguilla anguilla</name>
    <name type="common">European freshwater eel</name>
    <name type="synonym">Muraena anguilla</name>
    <dbReference type="NCBI Taxonomy" id="7936"/>
    <lineage>
        <taxon>Eukaryota</taxon>
        <taxon>Metazoa</taxon>
        <taxon>Chordata</taxon>
        <taxon>Craniata</taxon>
        <taxon>Vertebrata</taxon>
        <taxon>Euteleostomi</taxon>
        <taxon>Actinopterygii</taxon>
        <taxon>Neopterygii</taxon>
        <taxon>Teleostei</taxon>
        <taxon>Anguilliformes</taxon>
        <taxon>Anguillidae</taxon>
        <taxon>Anguilla</taxon>
    </lineage>
</organism>
<dbReference type="EMBL" id="GBXM01049607">
    <property type="protein sequence ID" value="JAH58970.1"/>
    <property type="molecule type" value="Transcribed_RNA"/>
</dbReference>
<reference evidence="2" key="1">
    <citation type="submission" date="2014-11" db="EMBL/GenBank/DDBJ databases">
        <authorList>
            <person name="Amaro Gonzalez C."/>
        </authorList>
    </citation>
    <scope>NUCLEOTIDE SEQUENCE</scope>
</reference>
<feature type="region of interest" description="Disordered" evidence="1">
    <location>
        <begin position="1"/>
        <end position="32"/>
    </location>
</feature>
<reference evidence="2" key="2">
    <citation type="journal article" date="2015" name="Fish Shellfish Immunol.">
        <title>Early steps in the European eel (Anguilla anguilla)-Vibrio vulnificus interaction in the gills: Role of the RtxA13 toxin.</title>
        <authorList>
            <person name="Callol A."/>
            <person name="Pajuelo D."/>
            <person name="Ebbesson L."/>
            <person name="Teles M."/>
            <person name="MacKenzie S."/>
            <person name="Amaro C."/>
        </authorList>
    </citation>
    <scope>NUCLEOTIDE SEQUENCE</scope>
</reference>
<dbReference type="AlphaFoldDB" id="A0A0E9U1B2"/>